<dbReference type="AlphaFoldDB" id="A0A097ESC8"/>
<name>A0A097ESC8_9LEPT</name>
<dbReference type="KEGG" id="lst:LSS_20860"/>
<organism evidence="1 2">
    <name type="scientific">Leptospira santarosai serovar Shermani str. LT 821</name>
    <dbReference type="NCBI Taxonomy" id="758847"/>
    <lineage>
        <taxon>Bacteria</taxon>
        <taxon>Pseudomonadati</taxon>
        <taxon>Spirochaetota</taxon>
        <taxon>Spirochaetia</taxon>
        <taxon>Leptospirales</taxon>
        <taxon>Leptospiraceae</taxon>
        <taxon>Leptospira</taxon>
    </lineage>
</organism>
<reference evidence="1 2" key="2">
    <citation type="journal article" date="2014" name="Emerg. Microbes Infect.">
        <title>Potential impact on kidney infection: a whole-genome analysis of Leptospira santarosai serovar Shermani.</title>
        <authorList>
            <person name="Chou L.F."/>
            <person name="Chen T.W."/>
            <person name="Ko Y.C."/>
            <person name="Pan M.J."/>
            <person name="Tian Y.C."/>
            <person name="Chiu C.H."/>
            <person name="Tang P."/>
            <person name="Hung C.C."/>
            <person name="Yang C.W."/>
        </authorList>
    </citation>
    <scope>NUCLEOTIDE SEQUENCE</scope>
    <source>
        <strain evidence="1 2">LT 821</strain>
    </source>
</reference>
<dbReference type="EMBL" id="CP006694">
    <property type="protein sequence ID" value="AIT10810.1"/>
    <property type="molecule type" value="Genomic_DNA"/>
</dbReference>
<sequence length="29" mass="3386">MINLQFYGIGNKFSLGNEIQKNPIFQNRT</sequence>
<dbReference type="STRING" id="758847.LSS_20860"/>
<proteinExistence type="predicted"/>
<gene>
    <name evidence="1" type="ORF">LSS_20860</name>
</gene>
<protein>
    <submittedName>
        <fullName evidence="1">Uncharacterized protein</fullName>
    </submittedName>
</protein>
<evidence type="ECO:0000313" key="2">
    <source>
        <dbReference type="Proteomes" id="UP000035800"/>
    </source>
</evidence>
<reference evidence="1 2" key="1">
    <citation type="journal article" date="2012" name="Gene">
        <title>Sequence of Leptospira santarosai serovar Shermani genome and prediction of virulence-associated genes.</title>
        <authorList>
            <person name="Chou L.F."/>
            <person name="Chen Y.T."/>
            <person name="Lu C.W."/>
            <person name="Ko Y.C."/>
            <person name="Tang C.Y."/>
            <person name="Pan M.J."/>
            <person name="Tian Y.C."/>
            <person name="Chiu C.H."/>
            <person name="Hung C.C."/>
            <person name="Yang C.W."/>
        </authorList>
    </citation>
    <scope>NUCLEOTIDE SEQUENCE [LARGE SCALE GENOMIC DNA]</scope>
    <source>
        <strain evidence="1">LT 821</strain>
    </source>
</reference>
<evidence type="ECO:0000313" key="1">
    <source>
        <dbReference type="EMBL" id="AIT10810.1"/>
    </source>
</evidence>
<dbReference type="Proteomes" id="UP000035800">
    <property type="component" value="Chromosome I"/>
</dbReference>
<accession>A0A097ESC8</accession>